<reference evidence="1 2" key="1">
    <citation type="submission" date="2019-05" db="EMBL/GenBank/DDBJ databases">
        <title>Another draft genome of Portunus trituberculatus and its Hox gene families provides insights of decapod evolution.</title>
        <authorList>
            <person name="Jeong J.-H."/>
            <person name="Song I."/>
            <person name="Kim S."/>
            <person name="Choi T."/>
            <person name="Kim D."/>
            <person name="Ryu S."/>
            <person name="Kim W."/>
        </authorList>
    </citation>
    <scope>NUCLEOTIDE SEQUENCE [LARGE SCALE GENOMIC DNA]</scope>
    <source>
        <tissue evidence="1">Muscle</tissue>
    </source>
</reference>
<dbReference type="Proteomes" id="UP000324222">
    <property type="component" value="Unassembled WGS sequence"/>
</dbReference>
<accession>A0A5B7E157</accession>
<evidence type="ECO:0000313" key="2">
    <source>
        <dbReference type="Proteomes" id="UP000324222"/>
    </source>
</evidence>
<protein>
    <submittedName>
        <fullName evidence="1">Uncharacterized protein</fullName>
    </submittedName>
</protein>
<sequence length="136" mass="15042">MYKIVNDIEKIEKEDLVLLTCSGSGHGSDSYPVTHSLNLFFGLPIGCQPPTLTSSTSLNTPPSALLTRPTYLNLLFLSSKEMSLTPHISVTSLLDLPSCHLTPAMYLGILWSQLHRIFVRLFVNAHVSLLCTEEQI</sequence>
<evidence type="ECO:0000313" key="1">
    <source>
        <dbReference type="EMBL" id="MPC27620.1"/>
    </source>
</evidence>
<gene>
    <name evidence="1" type="ORF">E2C01_020796</name>
</gene>
<name>A0A5B7E157_PORTR</name>
<organism evidence="1 2">
    <name type="scientific">Portunus trituberculatus</name>
    <name type="common">Swimming crab</name>
    <name type="synonym">Neptunus trituberculatus</name>
    <dbReference type="NCBI Taxonomy" id="210409"/>
    <lineage>
        <taxon>Eukaryota</taxon>
        <taxon>Metazoa</taxon>
        <taxon>Ecdysozoa</taxon>
        <taxon>Arthropoda</taxon>
        <taxon>Crustacea</taxon>
        <taxon>Multicrustacea</taxon>
        <taxon>Malacostraca</taxon>
        <taxon>Eumalacostraca</taxon>
        <taxon>Eucarida</taxon>
        <taxon>Decapoda</taxon>
        <taxon>Pleocyemata</taxon>
        <taxon>Brachyura</taxon>
        <taxon>Eubrachyura</taxon>
        <taxon>Portunoidea</taxon>
        <taxon>Portunidae</taxon>
        <taxon>Portuninae</taxon>
        <taxon>Portunus</taxon>
    </lineage>
</organism>
<comment type="caution">
    <text evidence="1">The sequence shown here is derived from an EMBL/GenBank/DDBJ whole genome shotgun (WGS) entry which is preliminary data.</text>
</comment>
<proteinExistence type="predicted"/>
<keyword evidence="2" id="KW-1185">Reference proteome</keyword>
<dbReference type="AlphaFoldDB" id="A0A5B7E157"/>
<dbReference type="EMBL" id="VSRR010001776">
    <property type="protein sequence ID" value="MPC27620.1"/>
    <property type="molecule type" value="Genomic_DNA"/>
</dbReference>